<evidence type="ECO:0000313" key="4">
    <source>
        <dbReference type="Proteomes" id="UP000243978"/>
    </source>
</evidence>
<evidence type="ECO:0000256" key="1">
    <source>
        <dbReference type="SAM" id="Phobius"/>
    </source>
</evidence>
<keyword evidence="4" id="KW-1185">Reference proteome</keyword>
<dbReference type="Pfam" id="PF26604">
    <property type="entry name" value="CBU_0592"/>
    <property type="match status" value="1"/>
</dbReference>
<sequence length="113" mass="12291">MPDAVSLYQIIGIAGFLAYMAGFAGLQLGLIDGNGTVYIWTNLVGASLVLISLLHAFNLASLLIQVSWIIIGLAGLIRRARVRAVPRVAHPVPFVRRPARKRPVYLDSSLRVL</sequence>
<keyword evidence="1" id="KW-1133">Transmembrane helix</keyword>
<feature type="transmembrane region" description="Helical" evidence="1">
    <location>
        <begin position="6"/>
        <end position="30"/>
    </location>
</feature>
<organism evidence="3 4">
    <name type="scientific">Litoreibacter ponti</name>
    <dbReference type="NCBI Taxonomy" id="1510457"/>
    <lineage>
        <taxon>Bacteria</taxon>
        <taxon>Pseudomonadati</taxon>
        <taxon>Pseudomonadota</taxon>
        <taxon>Alphaproteobacteria</taxon>
        <taxon>Rhodobacterales</taxon>
        <taxon>Roseobacteraceae</taxon>
        <taxon>Litoreibacter</taxon>
    </lineage>
</organism>
<keyword evidence="1" id="KW-0472">Membrane</keyword>
<accession>A0A2T6BD75</accession>
<reference evidence="3 4" key="1">
    <citation type="submission" date="2018-04" db="EMBL/GenBank/DDBJ databases">
        <title>Genomic Encyclopedia of Archaeal and Bacterial Type Strains, Phase II (KMG-II): from individual species to whole genera.</title>
        <authorList>
            <person name="Goeker M."/>
        </authorList>
    </citation>
    <scope>NUCLEOTIDE SEQUENCE [LARGE SCALE GENOMIC DNA]</scope>
    <source>
        <strain evidence="3 4">DSM 100977</strain>
    </source>
</reference>
<dbReference type="AlphaFoldDB" id="A0A2T6BD75"/>
<dbReference type="Proteomes" id="UP000243978">
    <property type="component" value="Unassembled WGS sequence"/>
</dbReference>
<protein>
    <recommendedName>
        <fullName evidence="2">CBU-0592-like domain-containing protein</fullName>
    </recommendedName>
</protein>
<dbReference type="InterPro" id="IPR058058">
    <property type="entry name" value="CBU_0592-like"/>
</dbReference>
<feature type="domain" description="CBU-0592-like" evidence="2">
    <location>
        <begin position="8"/>
        <end position="81"/>
    </location>
</feature>
<dbReference type="EMBL" id="QBKS01000002">
    <property type="protein sequence ID" value="PTX54028.1"/>
    <property type="molecule type" value="Genomic_DNA"/>
</dbReference>
<dbReference type="NCBIfam" id="NF047864">
    <property type="entry name" value="CBU_0592_membra"/>
    <property type="match status" value="1"/>
</dbReference>
<dbReference type="RefSeq" id="WP_211308605.1">
    <property type="nucleotide sequence ID" value="NZ_QBKS01000002.1"/>
</dbReference>
<feature type="transmembrane region" description="Helical" evidence="1">
    <location>
        <begin position="60"/>
        <end position="77"/>
    </location>
</feature>
<evidence type="ECO:0000313" key="3">
    <source>
        <dbReference type="EMBL" id="PTX54028.1"/>
    </source>
</evidence>
<proteinExistence type="predicted"/>
<evidence type="ECO:0000259" key="2">
    <source>
        <dbReference type="Pfam" id="PF26604"/>
    </source>
</evidence>
<keyword evidence="1" id="KW-0812">Transmembrane</keyword>
<gene>
    <name evidence="3" type="ORF">C8N43_2833</name>
</gene>
<comment type="caution">
    <text evidence="3">The sequence shown here is derived from an EMBL/GenBank/DDBJ whole genome shotgun (WGS) entry which is preliminary data.</text>
</comment>
<name>A0A2T6BD75_9RHOB</name>